<protein>
    <submittedName>
        <fullName evidence="3">HNH endonuclease-domain-containing protein</fullName>
    </submittedName>
</protein>
<accession>A0AAN7CTJ8</accession>
<keyword evidence="3" id="KW-0378">Hydrolase</keyword>
<dbReference type="GO" id="GO:0004519">
    <property type="term" value="F:endonuclease activity"/>
    <property type="evidence" value="ECO:0007669"/>
    <property type="project" value="UniProtKB-KW"/>
</dbReference>
<keyword evidence="3" id="KW-0255">Endonuclease</keyword>
<keyword evidence="4" id="KW-1185">Reference proteome</keyword>
<dbReference type="InterPro" id="IPR057203">
    <property type="entry name" value="DUF7881"/>
</dbReference>
<keyword evidence="3" id="KW-0540">Nuclease</keyword>
<dbReference type="EMBL" id="MU857662">
    <property type="protein sequence ID" value="KAK4247012.1"/>
    <property type="molecule type" value="Genomic_DNA"/>
</dbReference>
<dbReference type="AlphaFoldDB" id="A0AAN7CTJ8"/>
<name>A0AAN7CTJ8_9PEZI</name>
<reference evidence="3" key="1">
    <citation type="journal article" date="2023" name="Mol. Phylogenet. Evol.">
        <title>Genome-scale phylogeny and comparative genomics of the fungal order Sordariales.</title>
        <authorList>
            <person name="Hensen N."/>
            <person name="Bonometti L."/>
            <person name="Westerberg I."/>
            <person name="Brannstrom I.O."/>
            <person name="Guillou S."/>
            <person name="Cros-Aarteil S."/>
            <person name="Calhoun S."/>
            <person name="Haridas S."/>
            <person name="Kuo A."/>
            <person name="Mondo S."/>
            <person name="Pangilinan J."/>
            <person name="Riley R."/>
            <person name="LaButti K."/>
            <person name="Andreopoulos B."/>
            <person name="Lipzen A."/>
            <person name="Chen C."/>
            <person name="Yan M."/>
            <person name="Daum C."/>
            <person name="Ng V."/>
            <person name="Clum A."/>
            <person name="Steindorff A."/>
            <person name="Ohm R.A."/>
            <person name="Martin F."/>
            <person name="Silar P."/>
            <person name="Natvig D.O."/>
            <person name="Lalanne C."/>
            <person name="Gautier V."/>
            <person name="Ament-Velasquez S.L."/>
            <person name="Kruys A."/>
            <person name="Hutchinson M.I."/>
            <person name="Powell A.J."/>
            <person name="Barry K."/>
            <person name="Miller A.N."/>
            <person name="Grigoriev I.V."/>
            <person name="Debuchy R."/>
            <person name="Gladieux P."/>
            <person name="Hiltunen Thoren M."/>
            <person name="Johannesson H."/>
        </authorList>
    </citation>
    <scope>NUCLEOTIDE SEQUENCE</scope>
    <source>
        <strain evidence="3">CBS 359.72</strain>
    </source>
</reference>
<dbReference type="Pfam" id="PF13391">
    <property type="entry name" value="HNH_2"/>
    <property type="match status" value="1"/>
</dbReference>
<evidence type="ECO:0000259" key="1">
    <source>
        <dbReference type="Pfam" id="PF13391"/>
    </source>
</evidence>
<evidence type="ECO:0000259" key="2">
    <source>
        <dbReference type="Pfam" id="PF25324"/>
    </source>
</evidence>
<dbReference type="Proteomes" id="UP001303647">
    <property type="component" value="Unassembled WGS sequence"/>
</dbReference>
<gene>
    <name evidence="3" type="ORF">C7999DRAFT_32591</name>
</gene>
<evidence type="ECO:0000313" key="4">
    <source>
        <dbReference type="Proteomes" id="UP001303647"/>
    </source>
</evidence>
<dbReference type="InterPro" id="IPR003615">
    <property type="entry name" value="HNH_nuc"/>
</dbReference>
<reference evidence="3" key="2">
    <citation type="submission" date="2023-05" db="EMBL/GenBank/DDBJ databases">
        <authorList>
            <consortium name="Lawrence Berkeley National Laboratory"/>
            <person name="Steindorff A."/>
            <person name="Hensen N."/>
            <person name="Bonometti L."/>
            <person name="Westerberg I."/>
            <person name="Brannstrom I.O."/>
            <person name="Guillou S."/>
            <person name="Cros-Aarteil S."/>
            <person name="Calhoun S."/>
            <person name="Haridas S."/>
            <person name="Kuo A."/>
            <person name="Mondo S."/>
            <person name="Pangilinan J."/>
            <person name="Riley R."/>
            <person name="Labutti K."/>
            <person name="Andreopoulos B."/>
            <person name="Lipzen A."/>
            <person name="Chen C."/>
            <person name="Yanf M."/>
            <person name="Daum C."/>
            <person name="Ng V."/>
            <person name="Clum A."/>
            <person name="Ohm R."/>
            <person name="Martin F."/>
            <person name="Silar P."/>
            <person name="Natvig D."/>
            <person name="Lalanne C."/>
            <person name="Gautier V."/>
            <person name="Ament-Velasquez S.L."/>
            <person name="Kruys A."/>
            <person name="Hutchinson M.I."/>
            <person name="Powell A.J."/>
            <person name="Barry K."/>
            <person name="Miller A.N."/>
            <person name="Grigoriev I.V."/>
            <person name="Debuchy R."/>
            <person name="Gladieux P."/>
            <person name="Thoren M.H."/>
            <person name="Johannesson H."/>
        </authorList>
    </citation>
    <scope>NUCLEOTIDE SEQUENCE</scope>
    <source>
        <strain evidence="3">CBS 359.72</strain>
    </source>
</reference>
<feature type="domain" description="HNH nuclease" evidence="1">
    <location>
        <begin position="117"/>
        <end position="193"/>
    </location>
</feature>
<organism evidence="3 4">
    <name type="scientific">Corynascus novoguineensis</name>
    <dbReference type="NCBI Taxonomy" id="1126955"/>
    <lineage>
        <taxon>Eukaryota</taxon>
        <taxon>Fungi</taxon>
        <taxon>Dikarya</taxon>
        <taxon>Ascomycota</taxon>
        <taxon>Pezizomycotina</taxon>
        <taxon>Sordariomycetes</taxon>
        <taxon>Sordariomycetidae</taxon>
        <taxon>Sordariales</taxon>
        <taxon>Chaetomiaceae</taxon>
        <taxon>Corynascus</taxon>
    </lineage>
</organism>
<proteinExistence type="predicted"/>
<feature type="domain" description="DUF7881" evidence="2">
    <location>
        <begin position="9"/>
        <end position="82"/>
    </location>
</feature>
<sequence>MSGKRSLPRNVFIWHLNGDNEDRIPLGGLVLTAGVTNTDFRQMLDILLINSSDCVVQNEHGDEILRDDQPLLPGDYTVIADSVEVNNEVAYTRAHSVATGTRVKSFKEQVQARDSRCVVSKVENRRAAYDFWLGFEVAHIFPLAYEQQWVENNYGRWITIDLPQGDKINSVQNGILLKSDLHQLFDHYAFSINPDNGYKIVFFIDDLDQLAGQSLDSRLLNDPRRPPDSLFRWHFRQAVLTNIRGIGEPFHEQDFPPGSDIMGEIQAGPKAAERMEFELFDRLAHHMEIL</sequence>
<evidence type="ECO:0000313" key="3">
    <source>
        <dbReference type="EMBL" id="KAK4247012.1"/>
    </source>
</evidence>
<dbReference type="Pfam" id="PF25324">
    <property type="entry name" value="DUF7881"/>
    <property type="match status" value="1"/>
</dbReference>
<comment type="caution">
    <text evidence="3">The sequence shown here is derived from an EMBL/GenBank/DDBJ whole genome shotgun (WGS) entry which is preliminary data.</text>
</comment>